<dbReference type="RefSeq" id="WP_259966324.1">
    <property type="nucleotide sequence ID" value="NZ_CP081056.1"/>
</dbReference>
<dbReference type="Gene3D" id="4.10.320.10">
    <property type="entry name" value="E3-binding domain"/>
    <property type="match status" value="1"/>
</dbReference>
<dbReference type="InterPro" id="IPR036625">
    <property type="entry name" value="E3-bd_dom_sf"/>
</dbReference>
<dbReference type="SUPFAM" id="SSF51230">
    <property type="entry name" value="Single hybrid motif"/>
    <property type="match status" value="1"/>
</dbReference>
<evidence type="ECO:0000256" key="3">
    <source>
        <dbReference type="ARBA" id="ARBA00011484"/>
    </source>
</evidence>
<evidence type="ECO:0000313" key="11">
    <source>
        <dbReference type="EMBL" id="UWQ43929.1"/>
    </source>
</evidence>
<dbReference type="EC" id="2.3.1.-" evidence="7"/>
<evidence type="ECO:0000259" key="9">
    <source>
        <dbReference type="PROSITE" id="PS50968"/>
    </source>
</evidence>
<feature type="compositionally biased region" description="Pro residues" evidence="8">
    <location>
        <begin position="90"/>
        <end position="106"/>
    </location>
</feature>
<sequence>MGLFTMPSLGSDMESGTLAEWLVAPGDTVARGDAVAVVETQKGAIEIECFEAGTVQELKAQPGQVLAVGAPMAVILAAGEAVPEPEAAAAPPPAAPAAPAPAPAAAPPAVERAGVGAVRASPAARLRAAELGVDLGGLRGSGPGGAIVLADVEAGGGGGTGKPVSRLDEMRKAIAAAMTRAKQTIPHFYLSQTMDVQDAIDLLAVRNSEAPPEERILLGAVLLRAAALAAQKAETLNGHYTDGAFQPAAQVNPGLAVALRGGGLVAPALEDAPSMPLRETMAAMRDLVSRARAGRLTGSEMTRGTLTVSSLGGTGGEVMAGMIFPPQVALIGIGAPQLRPWVAGGRIVPRTVVTVTVAADHRVSGGRQAARFLSEFETLVSQPEAL</sequence>
<comment type="subunit">
    <text evidence="3">Forms a 24-polypeptide structural core with octahedral symmetry.</text>
</comment>
<evidence type="ECO:0000256" key="2">
    <source>
        <dbReference type="ARBA" id="ARBA00007317"/>
    </source>
</evidence>
<dbReference type="Pfam" id="PF02817">
    <property type="entry name" value="E3_binding"/>
    <property type="match status" value="1"/>
</dbReference>
<dbReference type="InterPro" id="IPR004167">
    <property type="entry name" value="PSBD"/>
</dbReference>
<reference evidence="11" key="1">
    <citation type="submission" date="2021-08" db="EMBL/GenBank/DDBJ databases">
        <authorList>
            <person name="Nwanade C."/>
            <person name="Wang M."/>
            <person name="Masoudi A."/>
            <person name="Yu Z."/>
            <person name="Liu J."/>
        </authorList>
    </citation>
    <scope>NUCLEOTIDE SEQUENCE</scope>
    <source>
        <strain evidence="11">S166</strain>
        <plasmid evidence="11">unnamed5</plasmid>
    </source>
</reference>
<evidence type="ECO:0000256" key="6">
    <source>
        <dbReference type="ARBA" id="ARBA00023315"/>
    </source>
</evidence>
<evidence type="ECO:0000313" key="12">
    <source>
        <dbReference type="Proteomes" id="UP001058514"/>
    </source>
</evidence>
<keyword evidence="11" id="KW-0614">Plasmid</keyword>
<dbReference type="PROSITE" id="PS51826">
    <property type="entry name" value="PSBD"/>
    <property type="match status" value="1"/>
</dbReference>
<feature type="domain" description="Lipoyl-binding" evidence="9">
    <location>
        <begin position="1"/>
        <end position="76"/>
    </location>
</feature>
<keyword evidence="6 7" id="KW-0012">Acyltransferase</keyword>
<name>A0ABY5WQV6_9RHOB</name>
<dbReference type="PROSITE" id="PS00189">
    <property type="entry name" value="LIPOYL"/>
    <property type="match status" value="1"/>
</dbReference>
<dbReference type="Pfam" id="PF00364">
    <property type="entry name" value="Biotin_lipoyl"/>
    <property type="match status" value="1"/>
</dbReference>
<dbReference type="Gene3D" id="3.30.559.10">
    <property type="entry name" value="Chloramphenicol acetyltransferase-like domain"/>
    <property type="match status" value="1"/>
</dbReference>
<dbReference type="InterPro" id="IPR000089">
    <property type="entry name" value="Biotin_lipoyl"/>
</dbReference>
<feature type="region of interest" description="Disordered" evidence="8">
    <location>
        <begin position="86"/>
        <end position="107"/>
    </location>
</feature>
<organism evidence="11 12">
    <name type="scientific">Leisingera aquaemixtae</name>
    <dbReference type="NCBI Taxonomy" id="1396826"/>
    <lineage>
        <taxon>Bacteria</taxon>
        <taxon>Pseudomonadati</taxon>
        <taxon>Pseudomonadota</taxon>
        <taxon>Alphaproteobacteria</taxon>
        <taxon>Rhodobacterales</taxon>
        <taxon>Roseobacteraceae</taxon>
        <taxon>Leisingera</taxon>
    </lineage>
</organism>
<dbReference type="InterPro" id="IPR050743">
    <property type="entry name" value="2-oxoacid_DH_E2_comp"/>
</dbReference>
<dbReference type="EMBL" id="CP081056">
    <property type="protein sequence ID" value="UWQ43929.1"/>
    <property type="molecule type" value="Genomic_DNA"/>
</dbReference>
<dbReference type="Gene3D" id="2.40.50.100">
    <property type="match status" value="1"/>
</dbReference>
<keyword evidence="4 7" id="KW-0808">Transferase</keyword>
<comment type="similarity">
    <text evidence="2 7">Belongs to the 2-oxoacid dehydrogenase family.</text>
</comment>
<dbReference type="PANTHER" id="PTHR43178:SF5">
    <property type="entry name" value="LIPOAMIDE ACYLTRANSFERASE COMPONENT OF BRANCHED-CHAIN ALPHA-KETO ACID DEHYDROGENASE COMPLEX, MITOCHONDRIAL"/>
    <property type="match status" value="1"/>
</dbReference>
<evidence type="ECO:0000256" key="5">
    <source>
        <dbReference type="ARBA" id="ARBA00022823"/>
    </source>
</evidence>
<protein>
    <recommendedName>
        <fullName evidence="7">Dihydrolipoamide acetyltransferase component of pyruvate dehydrogenase complex</fullName>
        <ecNumber evidence="7">2.3.1.-</ecNumber>
    </recommendedName>
</protein>
<dbReference type="InterPro" id="IPR011053">
    <property type="entry name" value="Single_hybrid_motif"/>
</dbReference>
<keyword evidence="12" id="KW-1185">Reference proteome</keyword>
<dbReference type="SUPFAM" id="SSF52777">
    <property type="entry name" value="CoA-dependent acyltransferases"/>
    <property type="match status" value="1"/>
</dbReference>
<evidence type="ECO:0000256" key="1">
    <source>
        <dbReference type="ARBA" id="ARBA00001938"/>
    </source>
</evidence>
<dbReference type="InterPro" id="IPR001078">
    <property type="entry name" value="2-oxoacid_DH_actylTfrase"/>
</dbReference>
<geneLocation type="plasmid" evidence="11 12">
    <name>unnamed5</name>
</geneLocation>
<evidence type="ECO:0000259" key="10">
    <source>
        <dbReference type="PROSITE" id="PS51826"/>
    </source>
</evidence>
<comment type="cofactor">
    <cofactor evidence="1 7">
        <name>(R)-lipoate</name>
        <dbReference type="ChEBI" id="CHEBI:83088"/>
    </cofactor>
</comment>
<dbReference type="InterPro" id="IPR023213">
    <property type="entry name" value="CAT-like_dom_sf"/>
</dbReference>
<keyword evidence="5 7" id="KW-0450">Lipoyl</keyword>
<accession>A0ABY5WQV6</accession>
<gene>
    <name evidence="11" type="ORF">K3718_20905</name>
</gene>
<dbReference type="SUPFAM" id="SSF47005">
    <property type="entry name" value="Peripheral subunit-binding domain of 2-oxo acid dehydrogenase complex"/>
    <property type="match status" value="1"/>
</dbReference>
<dbReference type="PROSITE" id="PS50968">
    <property type="entry name" value="BIOTINYL_LIPOYL"/>
    <property type="match status" value="1"/>
</dbReference>
<dbReference type="CDD" id="cd06849">
    <property type="entry name" value="lipoyl_domain"/>
    <property type="match status" value="1"/>
</dbReference>
<dbReference type="Pfam" id="PF00198">
    <property type="entry name" value="2-oxoacid_dh"/>
    <property type="match status" value="1"/>
</dbReference>
<evidence type="ECO:0000256" key="7">
    <source>
        <dbReference type="RuleBase" id="RU003423"/>
    </source>
</evidence>
<proteinExistence type="inferred from homology"/>
<dbReference type="PANTHER" id="PTHR43178">
    <property type="entry name" value="DIHYDROLIPOAMIDE ACETYLTRANSFERASE COMPONENT OF PYRUVATE DEHYDROGENASE COMPLEX"/>
    <property type="match status" value="1"/>
</dbReference>
<evidence type="ECO:0000256" key="4">
    <source>
        <dbReference type="ARBA" id="ARBA00022679"/>
    </source>
</evidence>
<evidence type="ECO:0000256" key="8">
    <source>
        <dbReference type="SAM" id="MobiDB-lite"/>
    </source>
</evidence>
<dbReference type="Proteomes" id="UP001058514">
    <property type="component" value="Plasmid unnamed5"/>
</dbReference>
<feature type="domain" description="Peripheral subunit-binding (PSBD)" evidence="10">
    <location>
        <begin position="119"/>
        <end position="156"/>
    </location>
</feature>
<dbReference type="InterPro" id="IPR003016">
    <property type="entry name" value="2-oxoA_DH_lipoyl-BS"/>
</dbReference>